<dbReference type="PANTHER" id="PTHR11122">
    <property type="entry name" value="APOSPORY-ASSOCIATED PROTEIN C-RELATED"/>
    <property type="match status" value="1"/>
</dbReference>
<proteinExistence type="inferred from homology"/>
<gene>
    <name evidence="5" type="ORF">CSSPTR1EN2_LOCUS13300</name>
</gene>
<evidence type="ECO:0000256" key="4">
    <source>
        <dbReference type="ARBA" id="ARBA00023235"/>
    </source>
</evidence>
<sequence>MAKFLVSPSSAQGLLCAAASSPWFSNDLTASSQQQQPPPTNCIISWKHCCSSTVDDSASSAVWLSKRIVGGVSTSSRRRRAAALSLNLVLPQASSQAVGLTAEAESLNDKFGKEGVKVESGEGGLPKVSLSSPNGSVAEVYLYGACTTSWKTAEGKDLLFVRPDAVFTGQKPISGGIPHCFPQFGPGSIQQHGFARNVSWDISSTESDADSTTVVLELKPSAYSRNMWDYEFVVNFKIVLGNDKLSTEMTVENTDQKPFSFTTALHTYFRAAIANVSVKGLKGCETFNKPYEDPKNPVKGAEDRETITFPGFVDCMYRNTPNEVVLANGLGTTLSIKNSGWSDIVLWNPYLTMEACYKDFVCVENAQLEPVQLQPGDSWTAQQSLVPI</sequence>
<reference evidence="5" key="1">
    <citation type="submission" date="2024-02" db="EMBL/GenBank/DDBJ databases">
        <authorList>
            <consortium name="ELIXIR-Norway"/>
            <consortium name="Elixir Norway"/>
        </authorList>
    </citation>
    <scope>NUCLEOTIDE SEQUENCE</scope>
</reference>
<name>A0ABP0U9Z5_9BRYO</name>
<accession>A0ABP0U9Z5</accession>
<evidence type="ECO:0000313" key="5">
    <source>
        <dbReference type="EMBL" id="CAK9216151.1"/>
    </source>
</evidence>
<protein>
    <recommendedName>
        <fullName evidence="3">glucose-6-phosphate 1-epimerase</fullName>
        <ecNumber evidence="3">5.1.3.15</ecNumber>
    </recommendedName>
</protein>
<dbReference type="PANTHER" id="PTHR11122:SF39">
    <property type="entry name" value="GLUCOSE-6-PHOSPHATE 1-EPIMERASE"/>
    <property type="match status" value="1"/>
</dbReference>
<comment type="similarity">
    <text evidence="2">Belongs to the glucose-6-phosphate 1-epimerase family.</text>
</comment>
<dbReference type="InterPro" id="IPR011013">
    <property type="entry name" value="Gal_mutarotase_sf_dom"/>
</dbReference>
<evidence type="ECO:0000256" key="3">
    <source>
        <dbReference type="ARBA" id="ARBA00012083"/>
    </source>
</evidence>
<dbReference type="InterPro" id="IPR008183">
    <property type="entry name" value="Aldose_1/G6P_1-epimerase"/>
</dbReference>
<dbReference type="Gene3D" id="2.70.98.10">
    <property type="match status" value="1"/>
</dbReference>
<dbReference type="InterPro" id="IPR025532">
    <property type="entry name" value="G6P_1-epimerase"/>
</dbReference>
<keyword evidence="4" id="KW-0413">Isomerase</keyword>
<evidence type="ECO:0000256" key="2">
    <source>
        <dbReference type="ARBA" id="ARBA00005866"/>
    </source>
</evidence>
<dbReference type="CDD" id="cd09020">
    <property type="entry name" value="D-hex-6-P-epi_like"/>
    <property type="match status" value="1"/>
</dbReference>
<organism evidence="5 6">
    <name type="scientific">Sphagnum troendelagicum</name>
    <dbReference type="NCBI Taxonomy" id="128251"/>
    <lineage>
        <taxon>Eukaryota</taxon>
        <taxon>Viridiplantae</taxon>
        <taxon>Streptophyta</taxon>
        <taxon>Embryophyta</taxon>
        <taxon>Bryophyta</taxon>
        <taxon>Sphagnophytina</taxon>
        <taxon>Sphagnopsida</taxon>
        <taxon>Sphagnales</taxon>
        <taxon>Sphagnaceae</taxon>
        <taxon>Sphagnum</taxon>
    </lineage>
</organism>
<keyword evidence="6" id="KW-1185">Reference proteome</keyword>
<dbReference type="InterPro" id="IPR014718">
    <property type="entry name" value="GH-type_carb-bd"/>
</dbReference>
<dbReference type="Proteomes" id="UP001497512">
    <property type="component" value="Chromosome 2"/>
</dbReference>
<dbReference type="EC" id="5.1.3.15" evidence="3"/>
<comment type="catalytic activity">
    <reaction evidence="1">
        <text>alpha-D-glucose 6-phosphate = beta-D-glucose 6-phosphate</text>
        <dbReference type="Rhea" id="RHEA:16249"/>
        <dbReference type="ChEBI" id="CHEBI:58225"/>
        <dbReference type="ChEBI" id="CHEBI:58247"/>
        <dbReference type="EC" id="5.1.3.15"/>
    </reaction>
</comment>
<evidence type="ECO:0000313" key="6">
    <source>
        <dbReference type="Proteomes" id="UP001497512"/>
    </source>
</evidence>
<dbReference type="SUPFAM" id="SSF74650">
    <property type="entry name" value="Galactose mutarotase-like"/>
    <property type="match status" value="1"/>
</dbReference>
<dbReference type="Pfam" id="PF01263">
    <property type="entry name" value="Aldose_epim"/>
    <property type="match status" value="1"/>
</dbReference>
<evidence type="ECO:0000256" key="1">
    <source>
        <dbReference type="ARBA" id="ARBA00001096"/>
    </source>
</evidence>
<dbReference type="EMBL" id="OZ019894">
    <property type="protein sequence ID" value="CAK9216151.1"/>
    <property type="molecule type" value="Genomic_DNA"/>
</dbReference>